<feature type="transmembrane region" description="Helical" evidence="1">
    <location>
        <begin position="109"/>
        <end position="131"/>
    </location>
</feature>
<keyword evidence="1" id="KW-1133">Transmembrane helix</keyword>
<dbReference type="OrthoDB" id="7629477at2"/>
<feature type="transmembrane region" description="Helical" evidence="1">
    <location>
        <begin position="12"/>
        <end position="31"/>
    </location>
</feature>
<dbReference type="AlphaFoldDB" id="A0A1M5NWV4"/>
<evidence type="ECO:0000313" key="3">
    <source>
        <dbReference type="Proteomes" id="UP000184074"/>
    </source>
</evidence>
<dbReference type="RefSeq" id="WP_072900298.1">
    <property type="nucleotide sequence ID" value="NZ_FQXB01000001.1"/>
</dbReference>
<feature type="transmembrane region" description="Helical" evidence="1">
    <location>
        <begin position="137"/>
        <end position="162"/>
    </location>
</feature>
<dbReference type="STRING" id="1508389.SAMN05444003_1636"/>
<dbReference type="EMBL" id="FQXB01000001">
    <property type="protein sequence ID" value="SHG94011.1"/>
    <property type="molecule type" value="Genomic_DNA"/>
</dbReference>
<protein>
    <submittedName>
        <fullName evidence="2">Rod shape-determining protein MreD</fullName>
    </submittedName>
</protein>
<proteinExistence type="predicted"/>
<dbReference type="Proteomes" id="UP000184074">
    <property type="component" value="Unassembled WGS sequence"/>
</dbReference>
<keyword evidence="3" id="KW-1185">Reference proteome</keyword>
<keyword evidence="1" id="KW-0472">Membrane</keyword>
<evidence type="ECO:0000256" key="1">
    <source>
        <dbReference type="SAM" id="Phobius"/>
    </source>
</evidence>
<evidence type="ECO:0000313" key="2">
    <source>
        <dbReference type="EMBL" id="SHG94011.1"/>
    </source>
</evidence>
<reference evidence="2 3" key="1">
    <citation type="submission" date="2016-11" db="EMBL/GenBank/DDBJ databases">
        <authorList>
            <person name="Jaros S."/>
            <person name="Januszkiewicz K."/>
            <person name="Wedrychowicz H."/>
        </authorList>
    </citation>
    <scope>NUCLEOTIDE SEQUENCE [LARGE SCALE GENOMIC DNA]</scope>
    <source>
        <strain evidence="2 3">DSM 28715</strain>
    </source>
</reference>
<keyword evidence="1" id="KW-0812">Transmembrane</keyword>
<sequence length="179" mass="19806">MAETPNMQIWIGRAVYVGICVLLIFLQLMPLDARPEIIPWPDLLLLVTLVWVARRPDYTPVIAIVALFFLTDLLFQRPPGLWTALVIILTESLRKRANQLRNAPAALEWGSIALGIVAITLAYRAILFIALTHAPPLGLTLIQMVITILSYPVVAILAHYVFGVSRPTPGAIDSLGHRL</sequence>
<gene>
    <name evidence="2" type="ORF">SAMN05444003_1636</name>
</gene>
<organism evidence="2 3">
    <name type="scientific">Cognatiyoonia sediminum</name>
    <dbReference type="NCBI Taxonomy" id="1508389"/>
    <lineage>
        <taxon>Bacteria</taxon>
        <taxon>Pseudomonadati</taxon>
        <taxon>Pseudomonadota</taxon>
        <taxon>Alphaproteobacteria</taxon>
        <taxon>Rhodobacterales</taxon>
        <taxon>Paracoccaceae</taxon>
        <taxon>Cognatiyoonia</taxon>
    </lineage>
</organism>
<accession>A0A1M5NWV4</accession>
<name>A0A1M5NWV4_9RHOB</name>